<organism evidence="1 2">
    <name type="scientific">Chrysemys picta bellii</name>
    <name type="common">Western painted turtle</name>
    <name type="synonym">Emys bellii</name>
    <dbReference type="NCBI Taxonomy" id="8478"/>
    <lineage>
        <taxon>Eukaryota</taxon>
        <taxon>Metazoa</taxon>
        <taxon>Chordata</taxon>
        <taxon>Craniata</taxon>
        <taxon>Vertebrata</taxon>
        <taxon>Euteleostomi</taxon>
        <taxon>Archelosauria</taxon>
        <taxon>Testudinata</taxon>
        <taxon>Testudines</taxon>
        <taxon>Cryptodira</taxon>
        <taxon>Durocryptodira</taxon>
        <taxon>Testudinoidea</taxon>
        <taxon>Emydidae</taxon>
        <taxon>Chrysemys</taxon>
    </lineage>
</organism>
<sequence length="98" mass="11271">MYIRGAPRLDKPHICTVIAWDFNGMLNAFVDKSQCHKLTKTRMALKLHIKDLGLCDIWQFIHPVSRGYSYFSPVHGLEKTFGFIRHPNKLGLSDTITI</sequence>
<reference evidence="1" key="2">
    <citation type="submission" date="2025-09" db="UniProtKB">
        <authorList>
            <consortium name="Ensembl"/>
        </authorList>
    </citation>
    <scope>IDENTIFICATION</scope>
</reference>
<keyword evidence="2" id="KW-1185">Reference proteome</keyword>
<accession>A0A8C3F5K5</accession>
<reference evidence="1" key="1">
    <citation type="submission" date="2025-08" db="UniProtKB">
        <authorList>
            <consortium name="Ensembl"/>
        </authorList>
    </citation>
    <scope>IDENTIFICATION</scope>
</reference>
<dbReference type="InterPro" id="IPR036691">
    <property type="entry name" value="Endo/exonu/phosph_ase_sf"/>
</dbReference>
<protein>
    <submittedName>
        <fullName evidence="1">Uncharacterized protein</fullName>
    </submittedName>
</protein>
<dbReference type="GeneTree" id="ENSGT00960000193295"/>
<name>A0A8C3F5K5_CHRPI</name>
<dbReference type="Gene3D" id="3.60.10.10">
    <property type="entry name" value="Endonuclease/exonuclease/phosphatase"/>
    <property type="match status" value="1"/>
</dbReference>
<dbReference type="AlphaFoldDB" id="A0A8C3F5K5"/>
<proteinExistence type="predicted"/>
<evidence type="ECO:0000313" key="2">
    <source>
        <dbReference type="Proteomes" id="UP000694380"/>
    </source>
</evidence>
<dbReference type="Proteomes" id="UP000694380">
    <property type="component" value="Unplaced"/>
</dbReference>
<evidence type="ECO:0000313" key="1">
    <source>
        <dbReference type="Ensembl" id="ENSCPBP00000003358.1"/>
    </source>
</evidence>
<dbReference type="Ensembl" id="ENSCPBT00000004091.1">
    <property type="protein sequence ID" value="ENSCPBP00000003358.1"/>
    <property type="gene ID" value="ENSCPBG00000002716.1"/>
</dbReference>